<dbReference type="PROSITE" id="PS00041">
    <property type="entry name" value="HTH_ARAC_FAMILY_1"/>
    <property type="match status" value="1"/>
</dbReference>
<dbReference type="Proteomes" id="UP000253606">
    <property type="component" value="Chromosome"/>
</dbReference>
<reference evidence="6 7" key="1">
    <citation type="journal article" date="2018" name="Front. Microbiol.">
        <title>Hydrolytic Capabilities as a Key to Environmental Success: Chitinolytic and Cellulolytic Acidobacteria From Acidic Sub-arctic Soils and Boreal Peatlands.</title>
        <authorList>
            <person name="Belova S.E."/>
            <person name="Ravin N.V."/>
            <person name="Pankratov T.A."/>
            <person name="Rakitin A.L."/>
            <person name="Ivanova A.A."/>
            <person name="Beletsky A.V."/>
            <person name="Mardanov A.V."/>
            <person name="Sinninghe Damste J.S."/>
            <person name="Dedysh S.N."/>
        </authorList>
    </citation>
    <scope>NUCLEOTIDE SEQUENCE [LARGE SCALE GENOMIC DNA]</scope>
    <source>
        <strain evidence="6 7">SBC82</strain>
    </source>
</reference>
<proteinExistence type="predicted"/>
<name>A0A2Z5G9U1_9BACT</name>
<dbReference type="InterPro" id="IPR003313">
    <property type="entry name" value="AraC-bd"/>
</dbReference>
<evidence type="ECO:0000256" key="1">
    <source>
        <dbReference type="ARBA" id="ARBA00023015"/>
    </source>
</evidence>
<dbReference type="SUPFAM" id="SSF51215">
    <property type="entry name" value="Regulatory protein AraC"/>
    <property type="match status" value="1"/>
</dbReference>
<gene>
    <name evidence="6" type="ORF">ACPOL_6571</name>
</gene>
<dbReference type="PROSITE" id="PS01124">
    <property type="entry name" value="HTH_ARAC_FAMILY_2"/>
    <property type="match status" value="1"/>
</dbReference>
<dbReference type="GO" id="GO:0043565">
    <property type="term" value="F:sequence-specific DNA binding"/>
    <property type="evidence" value="ECO:0007669"/>
    <property type="project" value="InterPro"/>
</dbReference>
<dbReference type="EMBL" id="CP030840">
    <property type="protein sequence ID" value="AXC15789.1"/>
    <property type="molecule type" value="Genomic_DNA"/>
</dbReference>
<evidence type="ECO:0000313" key="7">
    <source>
        <dbReference type="Proteomes" id="UP000253606"/>
    </source>
</evidence>
<dbReference type="KEGG" id="abas:ACPOL_6571"/>
<dbReference type="GO" id="GO:0003700">
    <property type="term" value="F:DNA-binding transcription factor activity"/>
    <property type="evidence" value="ECO:0007669"/>
    <property type="project" value="InterPro"/>
</dbReference>
<dbReference type="SUPFAM" id="SSF46689">
    <property type="entry name" value="Homeodomain-like"/>
    <property type="match status" value="2"/>
</dbReference>
<sequence length="256" mass="29414">MAGAELFRGDFQAYSFTRHFHSEASFGAMQSGVMRSWHRDRNYTLQPDTVIMFNPGDVHAPFPADSRRWSFRMFYLQDELFERLSLQISATPIRFTEAFRLDPQLADKILELHKKLEGHCEAIEFECRMLNVLEHVAQRHAEKACTIPSTAPSGSVARMREYIHAHAEEQISLEALANVGHLSMYHALRSFREALGLPPHKYLLQVRIERAKNMLQRGEPIVDVASTLGFSDQSHLTRHFKRVFGVPPAQSLRRVV</sequence>
<dbReference type="PANTHER" id="PTHR46796:SF2">
    <property type="entry name" value="TRANSCRIPTIONAL REGULATORY PROTEIN"/>
    <property type="match status" value="1"/>
</dbReference>
<organism evidence="6 7">
    <name type="scientific">Acidisarcina polymorpha</name>
    <dbReference type="NCBI Taxonomy" id="2211140"/>
    <lineage>
        <taxon>Bacteria</taxon>
        <taxon>Pseudomonadati</taxon>
        <taxon>Acidobacteriota</taxon>
        <taxon>Terriglobia</taxon>
        <taxon>Terriglobales</taxon>
        <taxon>Acidobacteriaceae</taxon>
        <taxon>Acidisarcina</taxon>
    </lineage>
</organism>
<dbReference type="Pfam" id="PF02311">
    <property type="entry name" value="AraC_binding"/>
    <property type="match status" value="1"/>
</dbReference>
<dbReference type="SMART" id="SM00342">
    <property type="entry name" value="HTH_ARAC"/>
    <property type="match status" value="1"/>
</dbReference>
<dbReference type="InterPro" id="IPR018060">
    <property type="entry name" value="HTH_AraC"/>
</dbReference>
<dbReference type="InterPro" id="IPR018062">
    <property type="entry name" value="HTH_AraC-typ_CS"/>
</dbReference>
<evidence type="ECO:0000256" key="3">
    <source>
        <dbReference type="ARBA" id="ARBA00023159"/>
    </source>
</evidence>
<dbReference type="Pfam" id="PF12833">
    <property type="entry name" value="HTH_18"/>
    <property type="match status" value="1"/>
</dbReference>
<keyword evidence="7" id="KW-1185">Reference proteome</keyword>
<protein>
    <submittedName>
        <fullName evidence="6">Transcriptional regulator, AraC family</fullName>
    </submittedName>
</protein>
<feature type="domain" description="HTH araC/xylS-type" evidence="5">
    <location>
        <begin position="157"/>
        <end position="254"/>
    </location>
</feature>
<keyword evidence="1" id="KW-0805">Transcription regulation</keyword>
<evidence type="ECO:0000256" key="2">
    <source>
        <dbReference type="ARBA" id="ARBA00023125"/>
    </source>
</evidence>
<dbReference type="InterPro" id="IPR037923">
    <property type="entry name" value="HTH-like"/>
</dbReference>
<accession>A0A2Z5G9U1</accession>
<dbReference type="PANTHER" id="PTHR46796">
    <property type="entry name" value="HTH-TYPE TRANSCRIPTIONAL ACTIVATOR RHAS-RELATED"/>
    <property type="match status" value="1"/>
</dbReference>
<dbReference type="Gene3D" id="1.10.10.60">
    <property type="entry name" value="Homeodomain-like"/>
    <property type="match status" value="1"/>
</dbReference>
<evidence type="ECO:0000313" key="6">
    <source>
        <dbReference type="EMBL" id="AXC15789.1"/>
    </source>
</evidence>
<dbReference type="InterPro" id="IPR009057">
    <property type="entry name" value="Homeodomain-like_sf"/>
</dbReference>
<keyword evidence="3" id="KW-0010">Activator</keyword>
<keyword evidence="4" id="KW-0804">Transcription</keyword>
<keyword evidence="2" id="KW-0238">DNA-binding</keyword>
<dbReference type="AlphaFoldDB" id="A0A2Z5G9U1"/>
<evidence type="ECO:0000256" key="4">
    <source>
        <dbReference type="ARBA" id="ARBA00023163"/>
    </source>
</evidence>
<dbReference type="InterPro" id="IPR050204">
    <property type="entry name" value="AraC_XylS_family_regulators"/>
</dbReference>
<evidence type="ECO:0000259" key="5">
    <source>
        <dbReference type="PROSITE" id="PS01124"/>
    </source>
</evidence>